<accession>A0A6M3KS53</accession>
<proteinExistence type="predicted"/>
<dbReference type="EMBL" id="MT142523">
    <property type="protein sequence ID" value="QJA84098.1"/>
    <property type="molecule type" value="Genomic_DNA"/>
</dbReference>
<gene>
    <name evidence="1" type="ORF">MM415A00229_0046</name>
</gene>
<evidence type="ECO:0000313" key="1">
    <source>
        <dbReference type="EMBL" id="QJA84098.1"/>
    </source>
</evidence>
<name>A0A6M3KS53_9ZZZZ</name>
<reference evidence="1" key="1">
    <citation type="submission" date="2020-03" db="EMBL/GenBank/DDBJ databases">
        <title>The deep terrestrial virosphere.</title>
        <authorList>
            <person name="Holmfeldt K."/>
            <person name="Nilsson E."/>
            <person name="Simone D."/>
            <person name="Lopez-Fernandez M."/>
            <person name="Wu X."/>
            <person name="de Brujin I."/>
            <person name="Lundin D."/>
            <person name="Andersson A."/>
            <person name="Bertilsson S."/>
            <person name="Dopson M."/>
        </authorList>
    </citation>
    <scope>NUCLEOTIDE SEQUENCE</scope>
    <source>
        <strain evidence="1">MM415A00229</strain>
    </source>
</reference>
<protein>
    <submittedName>
        <fullName evidence="1">Uncharacterized protein</fullName>
    </submittedName>
</protein>
<sequence length="75" mass="8550">MFYIILKILDITAAIRKEMSGVSMIQNDLAKDFCLSSRIDIRSSVFATKSLRRRMSLRVSPTSSLMSVNFDSRTE</sequence>
<dbReference type="AlphaFoldDB" id="A0A6M3KS53"/>
<organism evidence="1">
    <name type="scientific">viral metagenome</name>
    <dbReference type="NCBI Taxonomy" id="1070528"/>
    <lineage>
        <taxon>unclassified sequences</taxon>
        <taxon>metagenomes</taxon>
        <taxon>organismal metagenomes</taxon>
    </lineage>
</organism>